<dbReference type="STRING" id="7070.D6WRG2"/>
<dbReference type="FunCoup" id="D6WRG2">
    <property type="interactions" value="1498"/>
</dbReference>
<dbReference type="InterPro" id="IPR017455">
    <property type="entry name" value="Znf_FYVE-rel"/>
</dbReference>
<dbReference type="PROSITE" id="PS50157">
    <property type="entry name" value="ZINC_FINGER_C2H2_2"/>
    <property type="match status" value="1"/>
</dbReference>
<evidence type="ECO:0000256" key="1">
    <source>
        <dbReference type="ARBA" id="ARBA00022723"/>
    </source>
</evidence>
<dbReference type="PANTHER" id="PTHR13510:SF44">
    <property type="entry name" value="RABENOSYN-5"/>
    <property type="match status" value="1"/>
</dbReference>
<dbReference type="PROSITE" id="PS00028">
    <property type="entry name" value="ZINC_FINGER_C2H2_1"/>
    <property type="match status" value="1"/>
</dbReference>
<feature type="domain" description="FYVE-type" evidence="7">
    <location>
        <begin position="141"/>
        <end position="220"/>
    </location>
</feature>
<evidence type="ECO:0000256" key="3">
    <source>
        <dbReference type="ARBA" id="ARBA00022833"/>
    </source>
</evidence>
<keyword evidence="2 4" id="KW-0863">Zinc-finger</keyword>
<reference evidence="8 9" key="2">
    <citation type="journal article" date="2010" name="Nucleic Acids Res.">
        <title>BeetleBase in 2010: revisions to provide comprehensive genomic information for Tribolium castaneum.</title>
        <authorList>
            <person name="Kim H.S."/>
            <person name="Murphy T."/>
            <person name="Xia J."/>
            <person name="Caragea D."/>
            <person name="Park Y."/>
            <person name="Beeman R.W."/>
            <person name="Lorenzen M.D."/>
            <person name="Butcher S."/>
            <person name="Manak J.R."/>
            <person name="Brown S.J."/>
        </authorList>
    </citation>
    <scope>GENOME REANNOTATION</scope>
    <source>
        <strain evidence="8 9">Georgia GA2</strain>
    </source>
</reference>
<feature type="domain" description="C2H2-type" evidence="6">
    <location>
        <begin position="11"/>
        <end position="39"/>
    </location>
</feature>
<dbReference type="InterPro" id="IPR036531">
    <property type="entry name" value="Rbsn_Rab-bd_sf"/>
</dbReference>
<name>D6WRG2_TRICA</name>
<dbReference type="PANTHER" id="PTHR13510">
    <property type="entry name" value="FYVE-FINGER-CONTAINING RAB5 EFFECTOR PROTEIN RABENOSYN-5-RELATED"/>
    <property type="match status" value="1"/>
</dbReference>
<dbReference type="Pfam" id="PF01363">
    <property type="entry name" value="FYVE"/>
    <property type="match status" value="1"/>
</dbReference>
<protein>
    <submittedName>
        <fullName evidence="8">Rabenosyn-5-like Protein</fullName>
    </submittedName>
</protein>
<dbReference type="InParanoid" id="D6WRG2"/>
<evidence type="ECO:0000313" key="8">
    <source>
        <dbReference type="EMBL" id="EFA06457.1"/>
    </source>
</evidence>
<dbReference type="PhylomeDB" id="D6WRG2"/>
<dbReference type="Proteomes" id="UP000007266">
    <property type="component" value="Linkage group 7"/>
</dbReference>
<sequence length="434" mass="50416">MAEANLIKEGFLCPICHKDLRSPNNLIAHFQDLHSEEQDILKSIKDLYGKAKKKILKLDEQDLEVFKNEITLEKYYLEISEPQEPGQIRSHTDYFKAVRRERLDHRTTETNKFIIRLDRLLRFYGSDRKQQEQELVAWLDGSTVTRCPSCASSFNITRRQHHCRLCGSIMCNACSYFLPYETAQAIVAPVHNVDVNNREQVQGKEPDSLRICNHCLDMLESRRRVQLEQMRQPIICQLYNHLQNLKSQTQSSVDLYLKMYNSLTSGETTFQLQDTQSLRASIAKKAESIDILSKKIASLPVDEETPKVELLQNSIRRGTSHYIKDYLLTLPAPPSVQELERIKRERSLRNTEEENQLAVKTNIKRVTVTTGWSPAAVSNENTETEDPLIEQMNIVRNYIDQARKAQRFEEVASLQENLKMLKETYKQQQLTRDS</sequence>
<dbReference type="InterPro" id="IPR013087">
    <property type="entry name" value="Znf_C2H2_type"/>
</dbReference>
<evidence type="ECO:0000259" key="6">
    <source>
        <dbReference type="PROSITE" id="PS50157"/>
    </source>
</evidence>
<dbReference type="OMA" id="HFEANHA"/>
<accession>D6WRG2</accession>
<evidence type="ECO:0000313" key="9">
    <source>
        <dbReference type="Proteomes" id="UP000007266"/>
    </source>
</evidence>
<evidence type="ECO:0000259" key="7">
    <source>
        <dbReference type="PROSITE" id="PS50178"/>
    </source>
</evidence>
<dbReference type="eggNOG" id="KOG1842">
    <property type="taxonomic scope" value="Eukaryota"/>
</dbReference>
<dbReference type="Pfam" id="PF11464">
    <property type="entry name" value="Rbsn"/>
    <property type="match status" value="1"/>
</dbReference>
<dbReference type="InterPro" id="IPR052727">
    <property type="entry name" value="Rab4/Rab5_effector"/>
</dbReference>
<dbReference type="SUPFAM" id="SSF140125">
    <property type="entry name" value="Rabenosyn-5 Rab-binding domain-like"/>
    <property type="match status" value="1"/>
</dbReference>
<dbReference type="Gene3D" id="3.30.40.10">
    <property type="entry name" value="Zinc/RING finger domain, C3HC4 (zinc finger)"/>
    <property type="match status" value="1"/>
</dbReference>
<evidence type="ECO:0000256" key="2">
    <source>
        <dbReference type="ARBA" id="ARBA00022771"/>
    </source>
</evidence>
<dbReference type="PROSITE" id="PS50178">
    <property type="entry name" value="ZF_FYVE"/>
    <property type="match status" value="1"/>
</dbReference>
<dbReference type="EMBL" id="KQ971351">
    <property type="protein sequence ID" value="EFA06457.1"/>
    <property type="molecule type" value="Genomic_DNA"/>
</dbReference>
<keyword evidence="5" id="KW-0175">Coiled coil</keyword>
<dbReference type="KEGG" id="tca:662552"/>
<evidence type="ECO:0000256" key="4">
    <source>
        <dbReference type="PROSITE-ProRule" id="PRU00042"/>
    </source>
</evidence>
<dbReference type="SUPFAM" id="SSF57903">
    <property type="entry name" value="FYVE/PHD zinc finger"/>
    <property type="match status" value="1"/>
</dbReference>
<dbReference type="HOGENOM" id="CLU_020798_0_0_1"/>
<gene>
    <name evidence="8" type="primary">AUGUSTUS-3.0.2_09340</name>
    <name evidence="8" type="ORF">TcasGA2_TC009340</name>
</gene>
<proteinExistence type="predicted"/>
<keyword evidence="1" id="KW-0479">Metal-binding</keyword>
<dbReference type="InterPro" id="IPR000306">
    <property type="entry name" value="Znf_FYVE"/>
</dbReference>
<organism evidence="8 9">
    <name type="scientific">Tribolium castaneum</name>
    <name type="common">Red flour beetle</name>
    <dbReference type="NCBI Taxonomy" id="7070"/>
    <lineage>
        <taxon>Eukaryota</taxon>
        <taxon>Metazoa</taxon>
        <taxon>Ecdysozoa</taxon>
        <taxon>Arthropoda</taxon>
        <taxon>Hexapoda</taxon>
        <taxon>Insecta</taxon>
        <taxon>Pterygota</taxon>
        <taxon>Neoptera</taxon>
        <taxon>Endopterygota</taxon>
        <taxon>Coleoptera</taxon>
        <taxon>Polyphaga</taxon>
        <taxon>Cucujiformia</taxon>
        <taxon>Tenebrionidae</taxon>
        <taxon>Tenebrionidae incertae sedis</taxon>
        <taxon>Tribolium</taxon>
    </lineage>
</organism>
<dbReference type="InterPro" id="IPR021565">
    <property type="entry name" value="Rbsn_Rab-bd"/>
</dbReference>
<evidence type="ECO:0000256" key="5">
    <source>
        <dbReference type="SAM" id="Coils"/>
    </source>
</evidence>
<dbReference type="AlphaFoldDB" id="D6WRG2"/>
<feature type="coiled-coil region" evidence="5">
    <location>
        <begin position="404"/>
        <end position="431"/>
    </location>
</feature>
<reference evidence="8 9" key="1">
    <citation type="journal article" date="2008" name="Nature">
        <title>The genome of the model beetle and pest Tribolium castaneum.</title>
        <authorList>
            <consortium name="Tribolium Genome Sequencing Consortium"/>
            <person name="Richards S."/>
            <person name="Gibbs R.A."/>
            <person name="Weinstock G.M."/>
            <person name="Brown S.J."/>
            <person name="Denell R."/>
            <person name="Beeman R.W."/>
            <person name="Gibbs R."/>
            <person name="Beeman R.W."/>
            <person name="Brown S.J."/>
            <person name="Bucher G."/>
            <person name="Friedrich M."/>
            <person name="Grimmelikhuijzen C.J."/>
            <person name="Klingler M."/>
            <person name="Lorenzen M."/>
            <person name="Richards S."/>
            <person name="Roth S."/>
            <person name="Schroder R."/>
            <person name="Tautz D."/>
            <person name="Zdobnov E.M."/>
            <person name="Muzny D."/>
            <person name="Gibbs R.A."/>
            <person name="Weinstock G.M."/>
            <person name="Attaway T."/>
            <person name="Bell S."/>
            <person name="Buhay C.J."/>
            <person name="Chandrabose M.N."/>
            <person name="Chavez D."/>
            <person name="Clerk-Blankenburg K.P."/>
            <person name="Cree A."/>
            <person name="Dao M."/>
            <person name="Davis C."/>
            <person name="Chacko J."/>
            <person name="Dinh H."/>
            <person name="Dugan-Rocha S."/>
            <person name="Fowler G."/>
            <person name="Garner T.T."/>
            <person name="Garnes J."/>
            <person name="Gnirke A."/>
            <person name="Hawes A."/>
            <person name="Hernandez J."/>
            <person name="Hines S."/>
            <person name="Holder M."/>
            <person name="Hume J."/>
            <person name="Jhangiani S.N."/>
            <person name="Joshi V."/>
            <person name="Khan Z.M."/>
            <person name="Jackson L."/>
            <person name="Kovar C."/>
            <person name="Kowis A."/>
            <person name="Lee S."/>
            <person name="Lewis L.R."/>
            <person name="Margolis J."/>
            <person name="Morgan M."/>
            <person name="Nazareth L.V."/>
            <person name="Nguyen N."/>
            <person name="Okwuonu G."/>
            <person name="Parker D."/>
            <person name="Richards S."/>
            <person name="Ruiz S.J."/>
            <person name="Santibanez J."/>
            <person name="Savard J."/>
            <person name="Scherer S.E."/>
            <person name="Schneider B."/>
            <person name="Sodergren E."/>
            <person name="Tautz D."/>
            <person name="Vattahil S."/>
            <person name="Villasana D."/>
            <person name="White C.S."/>
            <person name="Wright R."/>
            <person name="Park Y."/>
            <person name="Beeman R.W."/>
            <person name="Lord J."/>
            <person name="Oppert B."/>
            <person name="Lorenzen M."/>
            <person name="Brown S."/>
            <person name="Wang L."/>
            <person name="Savard J."/>
            <person name="Tautz D."/>
            <person name="Richards S."/>
            <person name="Weinstock G."/>
            <person name="Gibbs R.A."/>
            <person name="Liu Y."/>
            <person name="Worley K."/>
            <person name="Weinstock G."/>
            <person name="Elsik C.G."/>
            <person name="Reese J.T."/>
            <person name="Elhaik E."/>
            <person name="Landan G."/>
            <person name="Graur D."/>
            <person name="Arensburger P."/>
            <person name="Atkinson P."/>
            <person name="Beeman R.W."/>
            <person name="Beidler J."/>
            <person name="Brown S.J."/>
            <person name="Demuth J.P."/>
            <person name="Drury D.W."/>
            <person name="Du Y.Z."/>
            <person name="Fujiwara H."/>
            <person name="Lorenzen M."/>
            <person name="Maselli V."/>
            <person name="Osanai M."/>
            <person name="Park Y."/>
            <person name="Robertson H.M."/>
            <person name="Tu Z."/>
            <person name="Wang J.J."/>
            <person name="Wang S."/>
            <person name="Richards S."/>
            <person name="Song H."/>
            <person name="Zhang L."/>
            <person name="Sodergren E."/>
            <person name="Werner D."/>
            <person name="Stanke M."/>
            <person name="Morgenstern B."/>
            <person name="Solovyev V."/>
            <person name="Kosarev P."/>
            <person name="Brown G."/>
            <person name="Chen H.C."/>
            <person name="Ermolaeva O."/>
            <person name="Hlavina W."/>
            <person name="Kapustin Y."/>
            <person name="Kiryutin B."/>
            <person name="Kitts P."/>
            <person name="Maglott D."/>
            <person name="Pruitt K."/>
            <person name="Sapojnikov V."/>
            <person name="Souvorov A."/>
            <person name="Mackey A.J."/>
            <person name="Waterhouse R.M."/>
            <person name="Wyder S."/>
            <person name="Zdobnov E.M."/>
            <person name="Zdobnov E.M."/>
            <person name="Wyder S."/>
            <person name="Kriventseva E.V."/>
            <person name="Kadowaki T."/>
            <person name="Bork P."/>
            <person name="Aranda M."/>
            <person name="Bao R."/>
            <person name="Beermann A."/>
            <person name="Berns N."/>
            <person name="Bolognesi R."/>
            <person name="Bonneton F."/>
            <person name="Bopp D."/>
            <person name="Brown S.J."/>
            <person name="Bucher G."/>
            <person name="Butts T."/>
            <person name="Chaumot A."/>
            <person name="Denell R.E."/>
            <person name="Ferrier D.E."/>
            <person name="Friedrich M."/>
            <person name="Gordon C.M."/>
            <person name="Jindra M."/>
            <person name="Klingler M."/>
            <person name="Lan Q."/>
            <person name="Lattorff H.M."/>
            <person name="Laudet V."/>
            <person name="von Levetsow C."/>
            <person name="Liu Z."/>
            <person name="Lutz R."/>
            <person name="Lynch J.A."/>
            <person name="da Fonseca R.N."/>
            <person name="Posnien N."/>
            <person name="Reuter R."/>
            <person name="Roth S."/>
            <person name="Savard J."/>
            <person name="Schinko J.B."/>
            <person name="Schmitt C."/>
            <person name="Schoppmeier M."/>
            <person name="Schroder R."/>
            <person name="Shippy T.D."/>
            <person name="Simonnet F."/>
            <person name="Marques-Souza H."/>
            <person name="Tautz D."/>
            <person name="Tomoyasu Y."/>
            <person name="Trauner J."/>
            <person name="Van der Zee M."/>
            <person name="Vervoort M."/>
            <person name="Wittkopp N."/>
            <person name="Wimmer E.A."/>
            <person name="Yang X."/>
            <person name="Jones A.K."/>
            <person name="Sattelle D.B."/>
            <person name="Ebert P.R."/>
            <person name="Nelson D."/>
            <person name="Scott J.G."/>
            <person name="Beeman R.W."/>
            <person name="Muthukrishnan S."/>
            <person name="Kramer K.J."/>
            <person name="Arakane Y."/>
            <person name="Beeman R.W."/>
            <person name="Zhu Q."/>
            <person name="Hogenkamp D."/>
            <person name="Dixit R."/>
            <person name="Oppert B."/>
            <person name="Jiang H."/>
            <person name="Zou Z."/>
            <person name="Marshall J."/>
            <person name="Elpidina E."/>
            <person name="Vinokurov K."/>
            <person name="Oppert C."/>
            <person name="Zou Z."/>
            <person name="Evans J."/>
            <person name="Lu Z."/>
            <person name="Zhao P."/>
            <person name="Sumathipala N."/>
            <person name="Altincicek B."/>
            <person name="Vilcinskas A."/>
            <person name="Williams M."/>
            <person name="Hultmark D."/>
            <person name="Hetru C."/>
            <person name="Jiang H."/>
            <person name="Grimmelikhuijzen C.J."/>
            <person name="Hauser F."/>
            <person name="Cazzamali G."/>
            <person name="Williamson M."/>
            <person name="Park Y."/>
            <person name="Li B."/>
            <person name="Tanaka Y."/>
            <person name="Predel R."/>
            <person name="Neupert S."/>
            <person name="Schachtner J."/>
            <person name="Verleyen P."/>
            <person name="Raible F."/>
            <person name="Bork P."/>
            <person name="Friedrich M."/>
            <person name="Walden K.K."/>
            <person name="Robertson H.M."/>
            <person name="Angeli S."/>
            <person name="Foret S."/>
            <person name="Bucher G."/>
            <person name="Schuetz S."/>
            <person name="Maleszka R."/>
            <person name="Wimmer E.A."/>
            <person name="Beeman R.W."/>
            <person name="Lorenzen M."/>
            <person name="Tomoyasu Y."/>
            <person name="Miller S.C."/>
            <person name="Grossmann D."/>
            <person name="Bucher G."/>
        </authorList>
    </citation>
    <scope>NUCLEOTIDE SEQUENCE [LARGE SCALE GENOMIC DNA]</scope>
    <source>
        <strain evidence="8 9">Georgia GA2</strain>
    </source>
</reference>
<dbReference type="SMART" id="SM00064">
    <property type="entry name" value="FYVE"/>
    <property type="match status" value="1"/>
</dbReference>
<dbReference type="InterPro" id="IPR013083">
    <property type="entry name" value="Znf_RING/FYVE/PHD"/>
</dbReference>
<keyword evidence="9" id="KW-1185">Reference proteome</keyword>
<dbReference type="GO" id="GO:0008270">
    <property type="term" value="F:zinc ion binding"/>
    <property type="evidence" value="ECO:0007669"/>
    <property type="project" value="UniProtKB-KW"/>
</dbReference>
<dbReference type="OrthoDB" id="166134at2759"/>
<keyword evidence="3" id="KW-0862">Zinc</keyword>
<dbReference type="InterPro" id="IPR011011">
    <property type="entry name" value="Znf_FYVE_PHD"/>
</dbReference>
<dbReference type="Gene3D" id="4.10.860.20">
    <property type="entry name" value="Rabenosyn, Rab binding domain"/>
    <property type="match status" value="1"/>
</dbReference>